<feature type="domain" description="Cyanophage baseplate Pam3 plug gp18" evidence="1">
    <location>
        <begin position="2"/>
        <end position="102"/>
    </location>
</feature>
<name>A0A8H2MGG9_9FIRM</name>
<dbReference type="EMBL" id="CAACYI010000001">
    <property type="protein sequence ID" value="VFB17195.1"/>
    <property type="molecule type" value="Genomic_DNA"/>
</dbReference>
<reference evidence="2 3" key="1">
    <citation type="submission" date="2019-02" db="EMBL/GenBank/DDBJ databases">
        <authorList>
            <consortium name="Pathogen Informatics"/>
        </authorList>
    </citation>
    <scope>NUCLEOTIDE SEQUENCE [LARGE SCALE GENOMIC DNA]</scope>
    <source>
        <strain evidence="2 3">3012STDY7089603</strain>
    </source>
</reference>
<accession>A0A8H2MGG9</accession>
<dbReference type="RefSeq" id="WP_131749787.1">
    <property type="nucleotide sequence ID" value="NZ_CAACYI010000001.1"/>
</dbReference>
<gene>
    <name evidence="2" type="ORF">NCTC13150_01781</name>
</gene>
<protein>
    <recommendedName>
        <fullName evidence="1">Cyanophage baseplate Pam3 plug gp18 domain-containing protein</fullName>
    </recommendedName>
</protein>
<proteinExistence type="predicted"/>
<evidence type="ECO:0000313" key="2">
    <source>
        <dbReference type="EMBL" id="VFB17195.1"/>
    </source>
</evidence>
<sequence length="102" mass="11942">MMKYIEIEKDQIPYEFELALDKGTYQFEINYNSLGDFFTVSLKKDHKLIVSGCKLVYNVPLFEGLDYLDIPRLMIRPLDTTGVNQEANYDNLSEDVFLYVLD</sequence>
<organism evidence="2 3">
    <name type="scientific">Urinicoccus massiliensis</name>
    <dbReference type="NCBI Taxonomy" id="1723382"/>
    <lineage>
        <taxon>Bacteria</taxon>
        <taxon>Bacillati</taxon>
        <taxon>Bacillota</taxon>
        <taxon>Tissierellia</taxon>
        <taxon>Tissierellales</taxon>
        <taxon>Peptoniphilaceae</taxon>
        <taxon>Urinicoccus</taxon>
    </lineage>
</organism>
<evidence type="ECO:0000313" key="3">
    <source>
        <dbReference type="Proteomes" id="UP000377798"/>
    </source>
</evidence>
<dbReference type="Pfam" id="PF22479">
    <property type="entry name" value="Pam3_gp18"/>
    <property type="match status" value="1"/>
</dbReference>
<comment type="caution">
    <text evidence="2">The sequence shown here is derived from an EMBL/GenBank/DDBJ whole genome shotgun (WGS) entry which is preliminary data.</text>
</comment>
<keyword evidence="3" id="KW-1185">Reference proteome</keyword>
<dbReference type="Proteomes" id="UP000377798">
    <property type="component" value="Unassembled WGS sequence"/>
</dbReference>
<evidence type="ECO:0000259" key="1">
    <source>
        <dbReference type="Pfam" id="PF22479"/>
    </source>
</evidence>
<dbReference type="AlphaFoldDB" id="A0A8H2MGG9"/>
<dbReference type="InterPro" id="IPR054252">
    <property type="entry name" value="Pam3_gp18"/>
</dbReference>